<keyword evidence="4 6" id="KW-0378">Hydrolase</keyword>
<keyword evidence="6" id="KW-0800">Toxin</keyword>
<dbReference type="Gene3D" id="3.40.50.1010">
    <property type="entry name" value="5'-nuclease"/>
    <property type="match status" value="1"/>
</dbReference>
<dbReference type="EMBL" id="BAAANJ010000004">
    <property type="protein sequence ID" value="GAA1805452.1"/>
    <property type="molecule type" value="Genomic_DNA"/>
</dbReference>
<evidence type="ECO:0000256" key="2">
    <source>
        <dbReference type="ARBA" id="ARBA00022722"/>
    </source>
</evidence>
<dbReference type="RefSeq" id="WP_344294442.1">
    <property type="nucleotide sequence ID" value="NZ_BAAANJ010000004.1"/>
</dbReference>
<dbReference type="InterPro" id="IPR022907">
    <property type="entry name" value="VapC_family"/>
</dbReference>
<dbReference type="SUPFAM" id="SSF88723">
    <property type="entry name" value="PIN domain-like"/>
    <property type="match status" value="1"/>
</dbReference>
<comment type="similarity">
    <text evidence="6">Belongs to the PINc/VapC protein family.</text>
</comment>
<evidence type="ECO:0000256" key="4">
    <source>
        <dbReference type="ARBA" id="ARBA00022801"/>
    </source>
</evidence>
<keyword evidence="9" id="KW-1185">Reference proteome</keyword>
<dbReference type="NCBIfam" id="TIGR00028">
    <property type="entry name" value="Mtu_PIN_fam"/>
    <property type="match status" value="1"/>
</dbReference>
<dbReference type="Proteomes" id="UP001500002">
    <property type="component" value="Unassembled WGS sequence"/>
</dbReference>
<keyword evidence="5 6" id="KW-0460">Magnesium</keyword>
<dbReference type="InterPro" id="IPR006226">
    <property type="entry name" value="Mtu_PIN"/>
</dbReference>
<evidence type="ECO:0000313" key="9">
    <source>
        <dbReference type="Proteomes" id="UP001500002"/>
    </source>
</evidence>
<dbReference type="InterPro" id="IPR002716">
    <property type="entry name" value="PIN_dom"/>
</dbReference>
<reference evidence="9" key="1">
    <citation type="journal article" date="2019" name="Int. J. Syst. Evol. Microbiol.">
        <title>The Global Catalogue of Microorganisms (GCM) 10K type strain sequencing project: providing services to taxonomists for standard genome sequencing and annotation.</title>
        <authorList>
            <consortium name="The Broad Institute Genomics Platform"/>
            <consortium name="The Broad Institute Genome Sequencing Center for Infectious Disease"/>
            <person name="Wu L."/>
            <person name="Ma J."/>
        </authorList>
    </citation>
    <scope>NUCLEOTIDE SEQUENCE [LARGE SCALE GENOMIC DNA]</scope>
    <source>
        <strain evidence="9">JCM 14322</strain>
    </source>
</reference>
<evidence type="ECO:0000256" key="1">
    <source>
        <dbReference type="ARBA" id="ARBA00022649"/>
    </source>
</evidence>
<proteinExistence type="inferred from homology"/>
<dbReference type="EC" id="3.1.-.-" evidence="6"/>
<keyword evidence="1 6" id="KW-1277">Toxin-antitoxin system</keyword>
<sequence length="148" mass="15641">MSSGSPGRAYLLDVNVLIALMSEQHVHHAAAHRWFGGVTTWATSPITETAFVRLVSNPAVAGGDIPPSEALRLLGQLRAVAGHRFVADASSLATPAIDVIALVGHRQVTDFHLVNLAADNGVVLATFDARLRAALAAGDRRHVELIQV</sequence>
<comment type="cofactor">
    <cofactor evidence="6">
        <name>Mg(2+)</name>
        <dbReference type="ChEBI" id="CHEBI:18420"/>
    </cofactor>
</comment>
<evidence type="ECO:0000313" key="8">
    <source>
        <dbReference type="EMBL" id="GAA1805452.1"/>
    </source>
</evidence>
<accession>A0ABP4Y7N9</accession>
<evidence type="ECO:0000256" key="3">
    <source>
        <dbReference type="ARBA" id="ARBA00022723"/>
    </source>
</evidence>
<evidence type="ECO:0000256" key="5">
    <source>
        <dbReference type="ARBA" id="ARBA00022842"/>
    </source>
</evidence>
<feature type="binding site" evidence="6">
    <location>
        <position position="13"/>
    </location>
    <ligand>
        <name>Mg(2+)</name>
        <dbReference type="ChEBI" id="CHEBI:18420"/>
    </ligand>
</feature>
<protein>
    <recommendedName>
        <fullName evidence="6">Ribonuclease VapC</fullName>
        <shortName evidence="6">RNase VapC</shortName>
        <ecNumber evidence="6">3.1.-.-</ecNumber>
    </recommendedName>
    <alternativeName>
        <fullName evidence="6">Toxin VapC</fullName>
    </alternativeName>
</protein>
<evidence type="ECO:0000256" key="6">
    <source>
        <dbReference type="HAMAP-Rule" id="MF_00265"/>
    </source>
</evidence>
<keyword evidence="2 6" id="KW-0540">Nuclease</keyword>
<dbReference type="InterPro" id="IPR029060">
    <property type="entry name" value="PIN-like_dom_sf"/>
</dbReference>
<feature type="domain" description="PIN" evidence="7">
    <location>
        <begin position="10"/>
        <end position="133"/>
    </location>
</feature>
<evidence type="ECO:0000259" key="7">
    <source>
        <dbReference type="Pfam" id="PF01850"/>
    </source>
</evidence>
<dbReference type="HAMAP" id="MF_00265">
    <property type="entry name" value="VapC_Nob1"/>
    <property type="match status" value="1"/>
</dbReference>
<gene>
    <name evidence="6" type="primary">vapC</name>
    <name evidence="8" type="ORF">GCM10009749_11950</name>
</gene>
<feature type="binding site" evidence="6">
    <location>
        <position position="110"/>
    </location>
    <ligand>
        <name>Mg(2+)</name>
        <dbReference type="ChEBI" id="CHEBI:18420"/>
    </ligand>
</feature>
<dbReference type="Pfam" id="PF01850">
    <property type="entry name" value="PIN"/>
    <property type="match status" value="1"/>
</dbReference>
<comment type="function">
    <text evidence="6">Toxic component of a toxin-antitoxin (TA) system. An RNase.</text>
</comment>
<name>A0ABP4Y7N9_9MICO</name>
<organism evidence="8 9">
    <name type="scientific">Agromyces neolithicus</name>
    <dbReference type="NCBI Taxonomy" id="269420"/>
    <lineage>
        <taxon>Bacteria</taxon>
        <taxon>Bacillati</taxon>
        <taxon>Actinomycetota</taxon>
        <taxon>Actinomycetes</taxon>
        <taxon>Micrococcales</taxon>
        <taxon>Microbacteriaceae</taxon>
        <taxon>Agromyces</taxon>
    </lineage>
</organism>
<keyword evidence="3 6" id="KW-0479">Metal-binding</keyword>
<comment type="caution">
    <text evidence="8">The sequence shown here is derived from an EMBL/GenBank/DDBJ whole genome shotgun (WGS) entry which is preliminary data.</text>
</comment>